<name>A0A6G6ADK0_9VIRU</name>
<proteinExistence type="predicted"/>
<reference evidence="1" key="1">
    <citation type="submission" date="2019-07" db="EMBL/GenBank/DDBJ databases">
        <title>The discovery of a new lineage B mimivirus raises questions about particles surface fibrils.</title>
        <authorList>
            <person name="Silva L.K.S."/>
            <person name="Rodrigues R.A.L."/>
            <person name="Andrade A.C.S.P."/>
            <person name="Hikida H."/>
            <person name="Andreani J."/>
            <person name="Levasseur A."/>
            <person name="La Scola B."/>
            <person name="Abrahao J.S."/>
        </authorList>
    </citation>
    <scope>NUCLEOTIDE SEQUENCE</scope>
    <source>
        <strain evidence="1">B60</strain>
    </source>
</reference>
<sequence>MAQLYYPEKNIIGIFNLTTKIQSLDFYITDLTTKAIVIDCQCENNLYLNNVCVCNTKTFDELKYFEQVECLDFAKIILELTGGTISSKSLCDMYDYISLMLADENSYDFPPDWDFTFTNRHVLIPRLLSNDSEINLVKGYCFFPDEFTFIKPLIIKFLCEKNPIIFF</sequence>
<evidence type="ECO:0000313" key="1">
    <source>
        <dbReference type="EMBL" id="QID06637.1"/>
    </source>
</evidence>
<accession>A0A6G6ADK0</accession>
<dbReference type="EMBL" id="MN175499">
    <property type="protein sequence ID" value="QID06637.1"/>
    <property type="molecule type" value="Genomic_DNA"/>
</dbReference>
<protein>
    <submittedName>
        <fullName evidence="1">Uncharacterized protein</fullName>
    </submittedName>
</protein>
<organism evidence="1">
    <name type="scientific">Borely moumouvirus</name>
    <dbReference type="NCBI Taxonomy" id="2712067"/>
    <lineage>
        <taxon>Viruses</taxon>
        <taxon>Varidnaviria</taxon>
        <taxon>Bamfordvirae</taxon>
        <taxon>Nucleocytoviricota</taxon>
        <taxon>Megaviricetes</taxon>
        <taxon>Imitervirales</taxon>
        <taxon>Mimiviridae</taxon>
        <taxon>Megamimivirinae</taxon>
        <taxon>Moumouvirus</taxon>
    </lineage>
</organism>